<protein>
    <recommendedName>
        <fullName evidence="3">dolichol kinase</fullName>
        <ecNumber evidence="3">2.7.1.108</ecNumber>
    </recommendedName>
</protein>
<keyword evidence="7" id="KW-0256">Endoplasmic reticulum</keyword>
<keyword evidence="4" id="KW-0808">Transferase</keyword>
<keyword evidence="8 10" id="KW-1133">Transmembrane helix</keyword>
<evidence type="ECO:0000313" key="14">
    <source>
        <dbReference type="WBParaSite" id="SSLN_0000749001-mRNA-1"/>
    </source>
</evidence>
<feature type="transmembrane region" description="Helical" evidence="10">
    <location>
        <begin position="109"/>
        <end position="132"/>
    </location>
</feature>
<feature type="transmembrane region" description="Helical" evidence="10">
    <location>
        <begin position="189"/>
        <end position="211"/>
    </location>
</feature>
<organism evidence="14">
    <name type="scientific">Schistocephalus solidus</name>
    <name type="common">Tapeworm</name>
    <dbReference type="NCBI Taxonomy" id="70667"/>
    <lineage>
        <taxon>Eukaryota</taxon>
        <taxon>Metazoa</taxon>
        <taxon>Spiralia</taxon>
        <taxon>Lophotrochozoa</taxon>
        <taxon>Platyhelminthes</taxon>
        <taxon>Cestoda</taxon>
        <taxon>Eucestoda</taxon>
        <taxon>Diphyllobothriidea</taxon>
        <taxon>Diphyllobothriidae</taxon>
        <taxon>Schistocephalus</taxon>
    </lineage>
</organism>
<evidence type="ECO:0000256" key="4">
    <source>
        <dbReference type="ARBA" id="ARBA00022679"/>
    </source>
</evidence>
<name>A0A183SSP3_SCHSO</name>
<dbReference type="InterPro" id="IPR032974">
    <property type="entry name" value="Polypren_kinase"/>
</dbReference>
<keyword evidence="5 10" id="KW-0812">Transmembrane</keyword>
<keyword evidence="13" id="KW-1185">Reference proteome</keyword>
<evidence type="ECO:0000256" key="10">
    <source>
        <dbReference type="SAM" id="Phobius"/>
    </source>
</evidence>
<feature type="chain" id="PRO_5043141306" description="dolichol kinase" evidence="11">
    <location>
        <begin position="21"/>
        <end position="540"/>
    </location>
</feature>
<feature type="transmembrane region" description="Helical" evidence="10">
    <location>
        <begin position="30"/>
        <end position="49"/>
    </location>
</feature>
<dbReference type="PANTHER" id="PTHR13205">
    <property type="entry name" value="TRANSMEMBRANE PROTEIN 15-RELATED"/>
    <property type="match status" value="1"/>
</dbReference>
<sequence>MVEWFVTAVLLACLFAGMRSEAVVRIGACIVMGTCAEILLAYSGPEITMRPTRPDVAPGCWLIFLVPLLLAYQGDVLDATNLSYASLITFGVHIFVLKSFNEATNLIGLFMCCFPCGQLNCSSAVMALFISLLSIELLDVFPYSLTVGESILFAQLNLTFILSLRGFLPIFIVAYLVEHYRVGFNVVSLGEACLLVVLLWPALLSLGSLFSADVGVLDLLWPLSLITWENILLVVVWIPMCLTAIAVVLLYSCQNNPQSPPAKTVEELTDFNAQPEAKNTVSSKDQNEPAKVVNMKRSRTPFFIRKLFHLLAGFVFFTGLLISPVFLSFASVGVFLAFLLVEWARRRGRQSISRALNNALGPFRDSRDQGEILLTPIALLLGLSLPIWGIGLSSTHSNSLAFIIVYHRSLLTTADMHPTVPLALRPTMTSSLQFRPSAWSGVITIALGDSIAALVGRQWGGRLKWPGSHRTVLGSFASLLSQLMLWALLVHLGEWPWRQGILPLVAGVLAEAYTEQIDNLAVPLLVMTLFSAQDDRLTYR</sequence>
<evidence type="ECO:0000256" key="3">
    <source>
        <dbReference type="ARBA" id="ARBA00012132"/>
    </source>
</evidence>
<dbReference type="GO" id="GO:0004168">
    <property type="term" value="F:dolichol kinase activity"/>
    <property type="evidence" value="ECO:0007669"/>
    <property type="project" value="UniProtKB-EC"/>
</dbReference>
<feature type="transmembrane region" description="Helical" evidence="10">
    <location>
        <begin position="438"/>
        <end position="460"/>
    </location>
</feature>
<evidence type="ECO:0000256" key="5">
    <source>
        <dbReference type="ARBA" id="ARBA00022692"/>
    </source>
</evidence>
<evidence type="ECO:0000256" key="8">
    <source>
        <dbReference type="ARBA" id="ARBA00022989"/>
    </source>
</evidence>
<evidence type="ECO:0000256" key="9">
    <source>
        <dbReference type="ARBA" id="ARBA00023136"/>
    </source>
</evidence>
<dbReference type="GO" id="GO:0005789">
    <property type="term" value="C:endoplasmic reticulum membrane"/>
    <property type="evidence" value="ECO:0007669"/>
    <property type="project" value="UniProtKB-SubCell"/>
</dbReference>
<keyword evidence="6" id="KW-0418">Kinase</keyword>
<feature type="transmembrane region" description="Helical" evidence="10">
    <location>
        <begin position="472"/>
        <end position="492"/>
    </location>
</feature>
<feature type="transmembrane region" description="Helical" evidence="10">
    <location>
        <begin position="152"/>
        <end position="177"/>
    </location>
</feature>
<reference evidence="12 13" key="2">
    <citation type="submission" date="2018-11" db="EMBL/GenBank/DDBJ databases">
        <authorList>
            <consortium name="Pathogen Informatics"/>
        </authorList>
    </citation>
    <scope>NUCLEOTIDE SEQUENCE [LARGE SCALE GENOMIC DNA]</scope>
    <source>
        <strain evidence="12 13">NST_G2</strain>
    </source>
</reference>
<feature type="signal peptide" evidence="11">
    <location>
        <begin position="1"/>
        <end position="20"/>
    </location>
</feature>
<feature type="transmembrane region" description="Helical" evidence="10">
    <location>
        <begin position="231"/>
        <end position="253"/>
    </location>
</feature>
<evidence type="ECO:0000313" key="12">
    <source>
        <dbReference type="EMBL" id="VDL93626.1"/>
    </source>
</evidence>
<evidence type="ECO:0000256" key="2">
    <source>
        <dbReference type="ARBA" id="ARBA00010794"/>
    </source>
</evidence>
<proteinExistence type="inferred from homology"/>
<evidence type="ECO:0000256" key="1">
    <source>
        <dbReference type="ARBA" id="ARBA00004477"/>
    </source>
</evidence>
<dbReference type="PANTHER" id="PTHR13205:SF15">
    <property type="entry name" value="DOLICHOL KINASE"/>
    <property type="match status" value="1"/>
</dbReference>
<dbReference type="GO" id="GO:0043048">
    <property type="term" value="P:dolichyl monophosphate biosynthetic process"/>
    <property type="evidence" value="ECO:0007669"/>
    <property type="project" value="TreeGrafter"/>
</dbReference>
<evidence type="ECO:0000313" key="13">
    <source>
        <dbReference type="Proteomes" id="UP000275846"/>
    </source>
</evidence>
<feature type="transmembrane region" description="Helical" evidence="10">
    <location>
        <begin position="372"/>
        <end position="391"/>
    </location>
</feature>
<dbReference type="WBParaSite" id="SSLN_0000749001-mRNA-1">
    <property type="protein sequence ID" value="SSLN_0000749001-mRNA-1"/>
    <property type="gene ID" value="SSLN_0000749001"/>
</dbReference>
<reference evidence="14" key="1">
    <citation type="submission" date="2016-06" db="UniProtKB">
        <authorList>
            <consortium name="WormBaseParasite"/>
        </authorList>
    </citation>
    <scope>IDENTIFICATION</scope>
</reference>
<dbReference type="OrthoDB" id="377083at2759"/>
<evidence type="ECO:0000256" key="11">
    <source>
        <dbReference type="SAM" id="SignalP"/>
    </source>
</evidence>
<comment type="subcellular location">
    <subcellularLocation>
        <location evidence="1">Endoplasmic reticulum membrane</location>
        <topology evidence="1">Multi-pass membrane protein</topology>
    </subcellularLocation>
</comment>
<comment type="similarity">
    <text evidence="2">Belongs to the polyprenol kinase family.</text>
</comment>
<dbReference type="EMBL" id="UYSU01034052">
    <property type="protein sequence ID" value="VDL93626.1"/>
    <property type="molecule type" value="Genomic_DNA"/>
</dbReference>
<evidence type="ECO:0000256" key="7">
    <source>
        <dbReference type="ARBA" id="ARBA00022824"/>
    </source>
</evidence>
<accession>A0A183SSP3</accession>
<dbReference type="Proteomes" id="UP000275846">
    <property type="component" value="Unassembled WGS sequence"/>
</dbReference>
<dbReference type="STRING" id="70667.A0A183SSP3"/>
<dbReference type="AlphaFoldDB" id="A0A183SSP3"/>
<keyword evidence="9 10" id="KW-0472">Membrane</keyword>
<evidence type="ECO:0000256" key="6">
    <source>
        <dbReference type="ARBA" id="ARBA00022777"/>
    </source>
</evidence>
<feature type="transmembrane region" description="Helical" evidence="10">
    <location>
        <begin position="56"/>
        <end position="73"/>
    </location>
</feature>
<keyword evidence="11" id="KW-0732">Signal</keyword>
<feature type="transmembrane region" description="Helical" evidence="10">
    <location>
        <begin position="303"/>
        <end position="320"/>
    </location>
</feature>
<gene>
    <name evidence="12" type="ORF">SSLN_LOCUS7241</name>
</gene>
<dbReference type="EC" id="2.7.1.108" evidence="3"/>